<dbReference type="EMBL" id="FRAJ01000019">
    <property type="protein sequence ID" value="SHK45183.1"/>
    <property type="molecule type" value="Genomic_DNA"/>
</dbReference>
<dbReference type="Proteomes" id="UP000184082">
    <property type="component" value="Unassembled WGS sequence"/>
</dbReference>
<keyword evidence="3" id="KW-1185">Reference proteome</keyword>
<evidence type="ECO:0000259" key="1">
    <source>
        <dbReference type="Pfam" id="PF01837"/>
    </source>
</evidence>
<dbReference type="AlphaFoldDB" id="A0A1M6SKG4"/>
<sequence length="390" mass="43361">MSIKKSYEEINEKIKKGKAVIVTAEEVIDIVKEKGIKDATKYVDVVTTATFGPMCSTGAFLNFGHSDPPIRMSKVYLNDVPAYAGLAAVDVYIGVTEESESKGKEYGGAHVICDLIDGKKIYLKATSKGTDCYPRKEIETYITKDSINEAYLFNPRNCYQNYNAAINTSDRRLYTYMGILKPNKGNITYSTTGQLSPMLNDPLYRTIGIGTRIFLAGAVGYVSWQGTQFNSGCVRDERDIPLGGAGTLAVIGNLKEMSTKYIKPVVFKRYGISMFVGIGIPIPILDEDMMKNVSIEDKDIYTNIIDYSVEKRNKPSLGRVSYAQLRSGKVNLNGKEIKTIPLSNLQKAREIANILKDWIEKGDFLLQEPIQKFPLNNKLNTLEIDTISAV</sequence>
<accession>A0A1M6SKG4</accession>
<evidence type="ECO:0000313" key="3">
    <source>
        <dbReference type="Proteomes" id="UP000184082"/>
    </source>
</evidence>
<dbReference type="InterPro" id="IPR002708">
    <property type="entry name" value="HcyBio"/>
</dbReference>
<gene>
    <name evidence="2" type="ORF">SAMN02745883_02071</name>
</gene>
<protein>
    <submittedName>
        <fullName evidence="2">Uncharacterized conserved protein, DUF39 family</fullName>
    </submittedName>
</protein>
<dbReference type="Pfam" id="PF01837">
    <property type="entry name" value="HcyBio"/>
    <property type="match status" value="1"/>
</dbReference>
<name>A0A1M6SKG4_9FIRM</name>
<reference evidence="2 3" key="1">
    <citation type="submission" date="2016-11" db="EMBL/GenBank/DDBJ databases">
        <authorList>
            <person name="Jaros S."/>
            <person name="Januszkiewicz K."/>
            <person name="Wedrychowicz H."/>
        </authorList>
    </citation>
    <scope>NUCLEOTIDE SEQUENCE [LARGE SCALE GENOMIC DNA]</scope>
    <source>
        <strain evidence="2 3">DSM 14501</strain>
    </source>
</reference>
<proteinExistence type="predicted"/>
<organism evidence="2 3">
    <name type="scientific">Caminicella sporogenes DSM 14501</name>
    <dbReference type="NCBI Taxonomy" id="1121266"/>
    <lineage>
        <taxon>Bacteria</taxon>
        <taxon>Bacillati</taxon>
        <taxon>Bacillota</taxon>
        <taxon>Clostridia</taxon>
        <taxon>Peptostreptococcales</taxon>
        <taxon>Caminicellaceae</taxon>
        <taxon>Caminicella</taxon>
    </lineage>
</organism>
<feature type="domain" description="Homocysteine biosynthesis enzyme sulfur-incorporation" evidence="1">
    <location>
        <begin position="19"/>
        <end position="366"/>
    </location>
</feature>
<dbReference type="STRING" id="1121266.SAMN02745883_02071"/>
<dbReference type="RefSeq" id="WP_072968255.1">
    <property type="nucleotide sequence ID" value="NZ_FRAJ01000019.1"/>
</dbReference>
<evidence type="ECO:0000313" key="2">
    <source>
        <dbReference type="EMBL" id="SHK45183.1"/>
    </source>
</evidence>